<proteinExistence type="predicted"/>
<evidence type="ECO:0000313" key="1">
    <source>
        <dbReference type="EMBL" id="CDW30448.1"/>
    </source>
</evidence>
<feature type="non-terminal residue" evidence="1">
    <location>
        <position position="35"/>
    </location>
</feature>
<organism evidence="1">
    <name type="scientific">Lepeophtheirus salmonis</name>
    <name type="common">Salmon louse</name>
    <name type="synonym">Caligus salmonis</name>
    <dbReference type="NCBI Taxonomy" id="72036"/>
    <lineage>
        <taxon>Eukaryota</taxon>
        <taxon>Metazoa</taxon>
        <taxon>Ecdysozoa</taxon>
        <taxon>Arthropoda</taxon>
        <taxon>Crustacea</taxon>
        <taxon>Multicrustacea</taxon>
        <taxon>Hexanauplia</taxon>
        <taxon>Copepoda</taxon>
        <taxon>Siphonostomatoida</taxon>
        <taxon>Caligidae</taxon>
        <taxon>Lepeophtheirus</taxon>
    </lineage>
</organism>
<name>A0A0K2TWN5_LEPSM</name>
<reference evidence="1" key="1">
    <citation type="submission" date="2014-05" db="EMBL/GenBank/DDBJ databases">
        <authorList>
            <person name="Chronopoulou M."/>
        </authorList>
    </citation>
    <scope>NUCLEOTIDE SEQUENCE</scope>
    <source>
        <tissue evidence="1">Whole organism</tissue>
    </source>
</reference>
<dbReference type="EMBL" id="HACA01013087">
    <property type="protein sequence ID" value="CDW30448.1"/>
    <property type="molecule type" value="Transcribed_RNA"/>
</dbReference>
<dbReference type="AlphaFoldDB" id="A0A0K2TWN5"/>
<protein>
    <submittedName>
        <fullName evidence="1">Uncharacterized protein</fullName>
    </submittedName>
</protein>
<sequence length="35" mass="4002">MPSYPCLHPGAEHLHTHINEVIRNNKKKLINLGEP</sequence>
<accession>A0A0K2TWN5</accession>